<dbReference type="GO" id="GO:0065003">
    <property type="term" value="P:protein-containing complex assembly"/>
    <property type="evidence" value="ECO:0007669"/>
    <property type="project" value="InterPro"/>
</dbReference>
<evidence type="ECO:0000313" key="7">
    <source>
        <dbReference type="EMBL" id="MDW0116622.1"/>
    </source>
</evidence>
<organism evidence="7 8">
    <name type="scientific">Sporosarcina thermotolerans</name>
    <dbReference type="NCBI Taxonomy" id="633404"/>
    <lineage>
        <taxon>Bacteria</taxon>
        <taxon>Bacillati</taxon>
        <taxon>Bacillota</taxon>
        <taxon>Bacilli</taxon>
        <taxon>Bacillales</taxon>
        <taxon>Caryophanaceae</taxon>
        <taxon>Sporosarcina</taxon>
    </lineage>
</organism>
<feature type="domain" description="UreE urease accessory N-terminal" evidence="6">
    <location>
        <begin position="6"/>
        <end position="70"/>
    </location>
</feature>
<gene>
    <name evidence="5" type="primary">ureE</name>
    <name evidence="7" type="ORF">QTL97_06720</name>
</gene>
<dbReference type="RefSeq" id="WP_283733543.1">
    <property type="nucleotide sequence ID" value="NZ_CP125968.1"/>
</dbReference>
<comment type="function">
    <text evidence="5">Involved in urease metallocenter assembly. Binds nickel. Probably functions as a nickel donor during metallocenter assembly.</text>
</comment>
<proteinExistence type="inferred from homology"/>
<accession>A0AAW9A5W9</accession>
<dbReference type="HAMAP" id="MF_00822">
    <property type="entry name" value="UreE"/>
    <property type="match status" value="1"/>
</dbReference>
<sequence>MLIEKVIGNIGDTEEVSGKRIEWVDLEWEELSKRILRTETNEGTDVALRIDQEEPLKYGDLLFEDDERCIVIRTKVEQVIVIRPKDMVEMGKAAFELGNRHTPALIEKDEIVVRADHTLAPLLDEVGVAYETTERRFKQPFKYRGHSH</sequence>
<evidence type="ECO:0000313" key="8">
    <source>
        <dbReference type="Proteomes" id="UP001271648"/>
    </source>
</evidence>
<dbReference type="InterPro" id="IPR007864">
    <property type="entry name" value="UreE_C_dom"/>
</dbReference>
<dbReference type="GO" id="GO:0051082">
    <property type="term" value="F:unfolded protein binding"/>
    <property type="evidence" value="ECO:0007669"/>
    <property type="project" value="UniProtKB-UniRule"/>
</dbReference>
<comment type="caution">
    <text evidence="7">The sequence shown here is derived from an EMBL/GenBank/DDBJ whole genome shotgun (WGS) entry which is preliminary data.</text>
</comment>
<dbReference type="SMART" id="SM00988">
    <property type="entry name" value="UreE_N"/>
    <property type="match status" value="1"/>
</dbReference>
<dbReference type="AlphaFoldDB" id="A0AAW9A5W9"/>
<keyword evidence="4 5" id="KW-0143">Chaperone</keyword>
<dbReference type="GO" id="GO:0006457">
    <property type="term" value="P:protein folding"/>
    <property type="evidence" value="ECO:0007669"/>
    <property type="project" value="InterPro"/>
</dbReference>
<evidence type="ECO:0000256" key="1">
    <source>
        <dbReference type="ARBA" id="ARBA00004496"/>
    </source>
</evidence>
<dbReference type="GO" id="GO:0019627">
    <property type="term" value="P:urea metabolic process"/>
    <property type="evidence" value="ECO:0007669"/>
    <property type="project" value="InterPro"/>
</dbReference>
<dbReference type="GO" id="GO:0016151">
    <property type="term" value="F:nickel cation binding"/>
    <property type="evidence" value="ECO:0007669"/>
    <property type="project" value="UniProtKB-UniRule"/>
</dbReference>
<dbReference type="GO" id="GO:0005737">
    <property type="term" value="C:cytoplasm"/>
    <property type="evidence" value="ECO:0007669"/>
    <property type="project" value="UniProtKB-SubCell"/>
</dbReference>
<dbReference type="PIRSF" id="PIRSF036402">
    <property type="entry name" value="Ureas_acces_UreE"/>
    <property type="match status" value="1"/>
</dbReference>
<evidence type="ECO:0000256" key="2">
    <source>
        <dbReference type="ARBA" id="ARBA00022490"/>
    </source>
</evidence>
<dbReference type="Pfam" id="PF05194">
    <property type="entry name" value="UreE_C"/>
    <property type="match status" value="1"/>
</dbReference>
<keyword evidence="3 5" id="KW-0533">Nickel</keyword>
<dbReference type="Gene3D" id="2.60.260.20">
    <property type="entry name" value="Urease metallochaperone UreE, N-terminal domain"/>
    <property type="match status" value="1"/>
</dbReference>
<protein>
    <recommendedName>
        <fullName evidence="5">Urease accessory protein UreE</fullName>
    </recommendedName>
</protein>
<dbReference type="CDD" id="cd00571">
    <property type="entry name" value="UreE"/>
    <property type="match status" value="1"/>
</dbReference>
<keyword evidence="2 5" id="KW-0963">Cytoplasm</keyword>
<dbReference type="InterPro" id="IPR036118">
    <property type="entry name" value="UreE_N_sf"/>
</dbReference>
<dbReference type="Gene3D" id="3.30.70.790">
    <property type="entry name" value="UreE, C-terminal domain"/>
    <property type="match status" value="1"/>
</dbReference>
<dbReference type="Proteomes" id="UP001271648">
    <property type="component" value="Unassembled WGS sequence"/>
</dbReference>
<dbReference type="SUPFAM" id="SSF69737">
    <property type="entry name" value="Urease metallochaperone UreE, C-terminal domain"/>
    <property type="match status" value="1"/>
</dbReference>
<evidence type="ECO:0000256" key="5">
    <source>
        <dbReference type="HAMAP-Rule" id="MF_00822"/>
    </source>
</evidence>
<comment type="similarity">
    <text evidence="5">Belongs to the UreE family.</text>
</comment>
<evidence type="ECO:0000259" key="6">
    <source>
        <dbReference type="SMART" id="SM00988"/>
    </source>
</evidence>
<dbReference type="Pfam" id="PF02814">
    <property type="entry name" value="UreE_N"/>
    <property type="match status" value="1"/>
</dbReference>
<dbReference type="EMBL" id="JAUBDJ010000003">
    <property type="protein sequence ID" value="MDW0116622.1"/>
    <property type="molecule type" value="Genomic_DNA"/>
</dbReference>
<name>A0AAW9A5W9_9BACL</name>
<dbReference type="InterPro" id="IPR012406">
    <property type="entry name" value="UreE"/>
</dbReference>
<comment type="subcellular location">
    <subcellularLocation>
        <location evidence="1 5">Cytoplasm</location>
    </subcellularLocation>
</comment>
<reference evidence="7 8" key="1">
    <citation type="submission" date="2023-06" db="EMBL/GenBank/DDBJ databases">
        <title>Sporosarcina sp. nov., isolated from Korean traditional fermented seafood 'Jeotgal'.</title>
        <authorList>
            <person name="Yang A.I."/>
            <person name="Shin N.-R."/>
        </authorList>
    </citation>
    <scope>NUCLEOTIDE SEQUENCE [LARGE SCALE GENOMIC DNA]</scope>
    <source>
        <strain evidence="7 8">KCTC43456</strain>
    </source>
</reference>
<keyword evidence="8" id="KW-1185">Reference proteome</keyword>
<dbReference type="InterPro" id="IPR004029">
    <property type="entry name" value="UreE_N"/>
</dbReference>
<evidence type="ECO:0000256" key="4">
    <source>
        <dbReference type="ARBA" id="ARBA00023186"/>
    </source>
</evidence>
<dbReference type="SUPFAM" id="SSF69287">
    <property type="entry name" value="Urease metallochaperone UreE, N-terminal domain"/>
    <property type="match status" value="1"/>
</dbReference>
<evidence type="ECO:0000256" key="3">
    <source>
        <dbReference type="ARBA" id="ARBA00022596"/>
    </source>
</evidence>